<dbReference type="AlphaFoldDB" id="A5FDT5"/>
<dbReference type="OrthoDB" id="1377443at2"/>
<organism evidence="3 4">
    <name type="scientific">Flavobacterium johnsoniae (strain ATCC 17061 / DSM 2064 / JCM 8514 / BCRC 14874 / CCUG 350202 / NBRC 14942 / NCIMB 11054 / UW101)</name>
    <name type="common">Cytophaga johnsonae</name>
    <dbReference type="NCBI Taxonomy" id="376686"/>
    <lineage>
        <taxon>Bacteria</taxon>
        <taxon>Pseudomonadati</taxon>
        <taxon>Bacteroidota</taxon>
        <taxon>Flavobacteriia</taxon>
        <taxon>Flavobacteriales</taxon>
        <taxon>Flavobacteriaceae</taxon>
        <taxon>Flavobacterium</taxon>
    </lineage>
</organism>
<feature type="compositionally biased region" description="Polar residues" evidence="1">
    <location>
        <begin position="149"/>
        <end position="168"/>
    </location>
</feature>
<feature type="domain" description="DUF4329" evidence="2">
    <location>
        <begin position="61"/>
        <end position="177"/>
    </location>
</feature>
<sequence>MNWDSFKWRNYDYAIGRFMCIDPLAEKYSFQSPYNFSENRVIDSRELEGLEAYRLFRTEKEAANNWGQQYSGKSIRENKEFGSTIGKSIDAKGNVGYSYAPPAPGDNDGVTISDAPEGTTPTADIHAHGAYDSEYFNNDFSRGDKKGNDNTGLNGYLTTPSGTLQKYNPKTKAITIVNETQASDPKDPDRKNNISPNEKKTEKPTSDSKQKTNTNVWPEIKPLIPTIPAK</sequence>
<accession>A5FDT5</accession>
<dbReference type="eggNOG" id="COG3209">
    <property type="taxonomic scope" value="Bacteria"/>
</dbReference>
<protein>
    <recommendedName>
        <fullName evidence="2">DUF4329 domain-containing protein</fullName>
    </recommendedName>
</protein>
<dbReference type="KEGG" id="fjo:Fjoh_3610"/>
<evidence type="ECO:0000256" key="1">
    <source>
        <dbReference type="SAM" id="MobiDB-lite"/>
    </source>
</evidence>
<keyword evidence="4" id="KW-1185">Reference proteome</keyword>
<dbReference type="EMBL" id="CP000685">
    <property type="protein sequence ID" value="ABQ06624.1"/>
    <property type="molecule type" value="Genomic_DNA"/>
</dbReference>
<feature type="region of interest" description="Disordered" evidence="1">
    <location>
        <begin position="140"/>
        <end position="230"/>
    </location>
</feature>
<reference evidence="3 4" key="1">
    <citation type="journal article" date="2009" name="Appl. Environ. Microbiol.">
        <title>Novel features of the polysaccharide-digesting gliding bacterium Flavobacterium johnsoniae as revealed by genome sequence analysis.</title>
        <authorList>
            <person name="McBride M.J."/>
            <person name="Xie G."/>
            <person name="Martens E.C."/>
            <person name="Lapidus A."/>
            <person name="Henrissat B."/>
            <person name="Rhodes R.G."/>
            <person name="Goltsman E."/>
            <person name="Wang W."/>
            <person name="Xu J."/>
            <person name="Hunnicutt D.W."/>
            <person name="Staroscik A.M."/>
            <person name="Hoover T.R."/>
            <person name="Cheng Y.Q."/>
            <person name="Stein J.L."/>
        </authorList>
    </citation>
    <scope>NUCLEOTIDE SEQUENCE [LARGE SCALE GENOMIC DNA]</scope>
    <source>
        <strain evidence="4">ATCC 17061 / DSM 2064 / JCM 8514 / BCRC 14874 / CCUG 350202 / NBRC 14942 / NCIMB 11054 / UW101</strain>
    </source>
</reference>
<dbReference type="STRING" id="376686.Fjoh_3610"/>
<evidence type="ECO:0000259" key="2">
    <source>
        <dbReference type="Pfam" id="PF14220"/>
    </source>
</evidence>
<proteinExistence type="predicted"/>
<dbReference type="RefSeq" id="WP_012025591.1">
    <property type="nucleotide sequence ID" value="NC_009441.1"/>
</dbReference>
<feature type="region of interest" description="Disordered" evidence="1">
    <location>
        <begin position="98"/>
        <end position="127"/>
    </location>
</feature>
<name>A5FDT5_FLAJ1</name>
<gene>
    <name evidence="3" type="ordered locus">Fjoh_3610</name>
</gene>
<evidence type="ECO:0000313" key="3">
    <source>
        <dbReference type="EMBL" id="ABQ06624.1"/>
    </source>
</evidence>
<evidence type="ECO:0000313" key="4">
    <source>
        <dbReference type="Proteomes" id="UP000006694"/>
    </source>
</evidence>
<dbReference type="Proteomes" id="UP000006694">
    <property type="component" value="Chromosome"/>
</dbReference>
<dbReference type="GeneID" id="31766523"/>
<feature type="compositionally biased region" description="Basic and acidic residues" evidence="1">
    <location>
        <begin position="184"/>
        <end position="210"/>
    </location>
</feature>
<dbReference type="InterPro" id="IPR025479">
    <property type="entry name" value="DUF4329"/>
</dbReference>
<dbReference type="HOGENOM" id="CLU_1203397_0_0_10"/>
<dbReference type="Pfam" id="PF14220">
    <property type="entry name" value="DUF4329"/>
    <property type="match status" value="1"/>
</dbReference>